<dbReference type="RefSeq" id="WP_091235152.1">
    <property type="nucleotide sequence ID" value="NZ_FNBG01000031.1"/>
</dbReference>
<dbReference type="SUPFAM" id="SSF56059">
    <property type="entry name" value="Glutathione synthetase ATP-binding domain-like"/>
    <property type="match status" value="1"/>
</dbReference>
<evidence type="ECO:0000256" key="3">
    <source>
        <dbReference type="ARBA" id="ARBA00022741"/>
    </source>
</evidence>
<dbReference type="EMBL" id="FNBG01000031">
    <property type="protein sequence ID" value="SDG25088.1"/>
    <property type="molecule type" value="Genomic_DNA"/>
</dbReference>
<dbReference type="GO" id="GO:0016874">
    <property type="term" value="F:ligase activity"/>
    <property type="evidence" value="ECO:0007669"/>
    <property type="project" value="UniProtKB-KW"/>
</dbReference>
<protein>
    <submittedName>
        <fullName evidence="7">Glutathionylspermidine synthase</fullName>
    </submittedName>
</protein>
<gene>
    <name evidence="7" type="ORF">SAMN04488542_13134</name>
</gene>
<dbReference type="STRING" id="670482.SAMN04488542_13134"/>
<dbReference type="Gene3D" id="3.30.1490.330">
    <property type="match status" value="1"/>
</dbReference>
<keyword evidence="3" id="KW-0547">Nucleotide-binding</keyword>
<keyword evidence="5" id="KW-0460">Magnesium</keyword>
<evidence type="ECO:0000256" key="4">
    <source>
        <dbReference type="ARBA" id="ARBA00022840"/>
    </source>
</evidence>
<sequence length="426" mass="48352">MHIISSKLSRNEIFNAEIAELVPYLDMNGQEYCTKDAMVYSRQELQELSSAAEGVDQVYLTTLRYVQRNVPDEVLAQELHIDPRLIPCARQELPFHVMARQDWILYEGQMKFIENNADTPTGVPESFFIPSYLIENDIYQKEMINHPLPVNIANAFATAVNHYRSVGLTGKIVFSCHQEHTEDYANTRFVQSCAESIGIHSVFADLSELTVQEGAGLFLGDEKIDIWYRLYPLELLVFDEDSDGTPVGEQILDLIEKGLLGIINPIQSIIMQSKSFYKFIWTLYENNDTFGVFNHYEASIISKYFLPTYGVNDIFLSESTSFVEKAVYGREGRGVTLTTVNDGKIVATQTNSLDEYDSYYNTQPKIYQQKFGMTKFTLSIGEEPKKGYLLTGAYVINGRFSGLLTRLGDLITGDLSYFCASFTENN</sequence>
<dbReference type="Proteomes" id="UP000198972">
    <property type="component" value="Unassembled WGS sequence"/>
</dbReference>
<evidence type="ECO:0000259" key="6">
    <source>
        <dbReference type="Pfam" id="PF03738"/>
    </source>
</evidence>
<dbReference type="InterPro" id="IPR016185">
    <property type="entry name" value="PreATP-grasp_dom_sf"/>
</dbReference>
<keyword evidence="4" id="KW-0067">ATP-binding</keyword>
<evidence type="ECO:0000313" key="8">
    <source>
        <dbReference type="Proteomes" id="UP000198972"/>
    </source>
</evidence>
<dbReference type="InterPro" id="IPR005494">
    <property type="entry name" value="GSPS_pre-ATP-grasp-like_dom"/>
</dbReference>
<evidence type="ECO:0000256" key="5">
    <source>
        <dbReference type="ARBA" id="ARBA00022842"/>
    </source>
</evidence>
<dbReference type="OrthoDB" id="9765517at2"/>
<name>A0A1G7SQ41_9BACL</name>
<keyword evidence="2" id="KW-0479">Metal-binding</keyword>
<evidence type="ECO:0000256" key="2">
    <source>
        <dbReference type="ARBA" id="ARBA00022723"/>
    </source>
</evidence>
<keyword evidence="8" id="KW-1185">Reference proteome</keyword>
<dbReference type="AlphaFoldDB" id="A0A1G7SQ41"/>
<dbReference type="Pfam" id="PF03738">
    <property type="entry name" value="GSP_synth"/>
    <property type="match status" value="1"/>
</dbReference>
<organism evidence="7 8">
    <name type="scientific">Fontibacillus panacisegetis</name>
    <dbReference type="NCBI Taxonomy" id="670482"/>
    <lineage>
        <taxon>Bacteria</taxon>
        <taxon>Bacillati</taxon>
        <taxon>Bacillota</taxon>
        <taxon>Bacilli</taxon>
        <taxon>Bacillales</taxon>
        <taxon>Paenibacillaceae</taxon>
        <taxon>Fontibacillus</taxon>
    </lineage>
</organism>
<evidence type="ECO:0000313" key="7">
    <source>
        <dbReference type="EMBL" id="SDG25088.1"/>
    </source>
</evidence>
<feature type="domain" description="Glutathionylspermidine synthase pre-ATP-grasp-like" evidence="6">
    <location>
        <begin position="26"/>
        <end position="420"/>
    </location>
</feature>
<dbReference type="GO" id="GO:0046872">
    <property type="term" value="F:metal ion binding"/>
    <property type="evidence" value="ECO:0007669"/>
    <property type="project" value="UniProtKB-KW"/>
</dbReference>
<dbReference type="SUPFAM" id="SSF52440">
    <property type="entry name" value="PreATP-grasp domain"/>
    <property type="match status" value="1"/>
</dbReference>
<accession>A0A1G7SQ41</accession>
<keyword evidence="1" id="KW-0436">Ligase</keyword>
<dbReference type="GO" id="GO:0005524">
    <property type="term" value="F:ATP binding"/>
    <property type="evidence" value="ECO:0007669"/>
    <property type="project" value="UniProtKB-KW"/>
</dbReference>
<proteinExistence type="predicted"/>
<evidence type="ECO:0000256" key="1">
    <source>
        <dbReference type="ARBA" id="ARBA00022598"/>
    </source>
</evidence>
<reference evidence="7 8" key="1">
    <citation type="submission" date="2016-10" db="EMBL/GenBank/DDBJ databases">
        <authorList>
            <person name="de Groot N.N."/>
        </authorList>
    </citation>
    <scope>NUCLEOTIDE SEQUENCE [LARGE SCALE GENOMIC DNA]</scope>
    <source>
        <strain evidence="7 8">DSM 28129</strain>
    </source>
</reference>